<dbReference type="InterPro" id="IPR000305">
    <property type="entry name" value="GIY-YIG_endonuc"/>
</dbReference>
<dbReference type="GO" id="GO:0003677">
    <property type="term" value="F:DNA binding"/>
    <property type="evidence" value="ECO:0007669"/>
    <property type="project" value="InterPro"/>
</dbReference>
<evidence type="ECO:0000313" key="4">
    <source>
        <dbReference type="Proteomes" id="UP000774000"/>
    </source>
</evidence>
<dbReference type="SMART" id="SM00465">
    <property type="entry name" value="GIYc"/>
    <property type="match status" value="1"/>
</dbReference>
<dbReference type="InterPro" id="IPR006350">
    <property type="entry name" value="Intron_endoG1"/>
</dbReference>
<sequence>METGYIYKIERKKTHQIYIGQTIDFKKRMLEHKKGLIQHIDRAIQKYGSEAFSYEILEEVPLNELNKREIYYIKKYNTYNNKKHYNKHPGGDALGKLTEEHKNKLSETLKDFFSKNPHKHPQLEITKSDVSKITYEYMKNDLNSQEISTKYNICDRTIRKIINGNHILNKTNLKYLKLRYMAKTIIYYYEEMNLSYNDISQKLNRSRQFIGKIVNRKHPISKDLGVPKPKSPYKLSKKDYLKIFNDYYDGKYNQDELAEKYNISDGMVSKIINGKHSITKNLEIPTNINKKHNNSPLSKKEYLGIYNKYKSGEYTQQELMTEYKIGQKTVYNIIKGKHWSTQHLKAIKTTGENHCDTKITKSEGIKIYEEYKTGNYTQTELGEKYNTSQKVVSRIVNGKHWSTKHLKSPVKDKKCQISKESCLEIYNKYKNNNYSQQKLADEYNISRNTVSKIINAKHPSTKKLKKLNKNNNRKLTKKKCLEIYNEYNNNKCTQKELGEKYEISPRTISRIINHKHWSTKKLDK</sequence>
<proteinExistence type="predicted"/>
<protein>
    <submittedName>
        <fullName evidence="3">Group I intron endonuclease</fullName>
    </submittedName>
</protein>
<keyword evidence="3" id="KW-0255">Endonuclease</keyword>
<evidence type="ECO:0000313" key="3">
    <source>
        <dbReference type="EMBL" id="MBM7557301.1"/>
    </source>
</evidence>
<dbReference type="AlphaFoldDB" id="A0A939BSM3"/>
<keyword evidence="3" id="KW-0378">Hydrolase</keyword>
<keyword evidence="3" id="KW-0540">Nuclease</keyword>
<dbReference type="Pfam" id="PF01381">
    <property type="entry name" value="HTH_3"/>
    <property type="match status" value="1"/>
</dbReference>
<feature type="domain" description="GIY-YIG" evidence="1">
    <location>
        <begin position="2"/>
        <end position="82"/>
    </location>
</feature>
<dbReference type="RefSeq" id="WP_204702060.1">
    <property type="nucleotide sequence ID" value="NZ_JAFBDQ010000011.1"/>
</dbReference>
<dbReference type="Proteomes" id="UP000774000">
    <property type="component" value="Unassembled WGS sequence"/>
</dbReference>
<dbReference type="InterPro" id="IPR035901">
    <property type="entry name" value="GIY-YIG_endonuc_sf"/>
</dbReference>
<dbReference type="SUPFAM" id="SSF47413">
    <property type="entry name" value="lambda repressor-like DNA-binding domains"/>
    <property type="match status" value="2"/>
</dbReference>
<dbReference type="NCBIfam" id="TIGR01453">
    <property type="entry name" value="grpIintron_endo"/>
    <property type="match status" value="1"/>
</dbReference>
<dbReference type="EMBL" id="JAFBDQ010000011">
    <property type="protein sequence ID" value="MBM7557301.1"/>
    <property type="molecule type" value="Genomic_DNA"/>
</dbReference>
<name>A0A939BSM3_9FIRM</name>
<dbReference type="InterPro" id="IPR010982">
    <property type="entry name" value="Lambda_DNA-bd_dom_sf"/>
</dbReference>
<dbReference type="PROSITE" id="PS50943">
    <property type="entry name" value="HTH_CROC1"/>
    <property type="match status" value="1"/>
</dbReference>
<dbReference type="InterPro" id="IPR001387">
    <property type="entry name" value="Cro/C1-type_HTH"/>
</dbReference>
<dbReference type="Gene3D" id="3.40.1440.10">
    <property type="entry name" value="GIY-YIG endonuclease"/>
    <property type="match status" value="1"/>
</dbReference>
<dbReference type="Pfam" id="PF01541">
    <property type="entry name" value="GIY-YIG"/>
    <property type="match status" value="1"/>
</dbReference>
<dbReference type="GO" id="GO:0004519">
    <property type="term" value="F:endonuclease activity"/>
    <property type="evidence" value="ECO:0007669"/>
    <property type="project" value="UniProtKB-KW"/>
</dbReference>
<evidence type="ECO:0000259" key="2">
    <source>
        <dbReference type="PROSITE" id="PS50943"/>
    </source>
</evidence>
<gene>
    <name evidence="3" type="ORF">JOC47_002167</name>
</gene>
<feature type="domain" description="HTH cro/C1-type" evidence="2">
    <location>
        <begin position="425"/>
        <end position="467"/>
    </location>
</feature>
<accession>A0A939BSM3</accession>
<dbReference type="PROSITE" id="PS50164">
    <property type="entry name" value="GIY_YIG"/>
    <property type="match status" value="1"/>
</dbReference>
<comment type="caution">
    <text evidence="3">The sequence shown here is derived from an EMBL/GenBank/DDBJ whole genome shotgun (WGS) entry which is preliminary data.</text>
</comment>
<keyword evidence="4" id="KW-1185">Reference proteome</keyword>
<organism evidence="3 4">
    <name type="scientific">Halanaerobacter jeridensis</name>
    <dbReference type="NCBI Taxonomy" id="706427"/>
    <lineage>
        <taxon>Bacteria</taxon>
        <taxon>Bacillati</taxon>
        <taxon>Bacillota</taxon>
        <taxon>Clostridia</taxon>
        <taxon>Halanaerobiales</taxon>
        <taxon>Halobacteroidaceae</taxon>
        <taxon>Halanaerobacter</taxon>
    </lineage>
</organism>
<dbReference type="Gene3D" id="1.10.10.60">
    <property type="entry name" value="Homeodomain-like"/>
    <property type="match status" value="2"/>
</dbReference>
<reference evidence="3" key="1">
    <citation type="submission" date="2021-01" db="EMBL/GenBank/DDBJ databases">
        <title>Genomic Encyclopedia of Type Strains, Phase IV (KMG-IV): sequencing the most valuable type-strain genomes for metagenomic binning, comparative biology and taxonomic classification.</title>
        <authorList>
            <person name="Goeker M."/>
        </authorList>
    </citation>
    <scope>NUCLEOTIDE SEQUENCE</scope>
    <source>
        <strain evidence="3">DSM 23230</strain>
    </source>
</reference>
<dbReference type="SUPFAM" id="SSF82771">
    <property type="entry name" value="GIY-YIG endonuclease"/>
    <property type="match status" value="1"/>
</dbReference>
<evidence type="ECO:0000259" key="1">
    <source>
        <dbReference type="PROSITE" id="PS50164"/>
    </source>
</evidence>